<name>A0A495WBS0_9RHOO</name>
<dbReference type="Proteomes" id="UP000270626">
    <property type="component" value="Unassembled WGS sequence"/>
</dbReference>
<comment type="caution">
    <text evidence="2">The sequence shown here is derived from an EMBL/GenBank/DDBJ whole genome shotgun (WGS) entry which is preliminary data.</text>
</comment>
<evidence type="ECO:0000313" key="2">
    <source>
        <dbReference type="EMBL" id="RKT58799.1"/>
    </source>
</evidence>
<feature type="domain" description="RsaL-like HTH" evidence="1">
    <location>
        <begin position="21"/>
        <end position="65"/>
    </location>
</feature>
<dbReference type="Gene3D" id="1.10.260.40">
    <property type="entry name" value="lambda repressor-like DNA-binding domains"/>
    <property type="match status" value="1"/>
</dbReference>
<dbReference type="EMBL" id="RBXP01000014">
    <property type="protein sequence ID" value="RKT58799.1"/>
    <property type="molecule type" value="Genomic_DNA"/>
</dbReference>
<evidence type="ECO:0000313" key="3">
    <source>
        <dbReference type="Proteomes" id="UP000270626"/>
    </source>
</evidence>
<gene>
    <name evidence="2" type="ORF">DFR40_1828</name>
</gene>
<dbReference type="InterPro" id="IPR010982">
    <property type="entry name" value="Lambda_DNA-bd_dom_sf"/>
</dbReference>
<organism evidence="2 3">
    <name type="scientific">Azonexus fungiphilus</name>
    <dbReference type="NCBI Taxonomy" id="146940"/>
    <lineage>
        <taxon>Bacteria</taxon>
        <taxon>Pseudomonadati</taxon>
        <taxon>Pseudomonadota</taxon>
        <taxon>Betaproteobacteria</taxon>
        <taxon>Rhodocyclales</taxon>
        <taxon>Azonexaceae</taxon>
        <taxon>Azonexus</taxon>
    </lineage>
</organism>
<dbReference type="CDD" id="cd00093">
    <property type="entry name" value="HTH_XRE"/>
    <property type="match status" value="1"/>
</dbReference>
<dbReference type="Pfam" id="PF22495">
    <property type="entry name" value="HTH_92"/>
    <property type="match status" value="1"/>
</dbReference>
<sequence length="84" mass="9586">MGKSMGGKSPKLICRTGQEARELRHKFGLNQVDFWGQIEVTQSGGSRYESGRRMPDQVTLLLHLAYGTERQANMLLAHLRQREE</sequence>
<dbReference type="InterPro" id="IPR055172">
    <property type="entry name" value="HTH_RsaL-like"/>
</dbReference>
<reference evidence="2 3" key="1">
    <citation type="submission" date="2018-10" db="EMBL/GenBank/DDBJ databases">
        <title>Genomic Encyclopedia of Type Strains, Phase IV (KMG-IV): sequencing the most valuable type-strain genomes for metagenomic binning, comparative biology and taxonomic classification.</title>
        <authorList>
            <person name="Goeker M."/>
        </authorList>
    </citation>
    <scope>NUCLEOTIDE SEQUENCE [LARGE SCALE GENOMIC DNA]</scope>
    <source>
        <strain evidence="2 3">DSM 23841</strain>
    </source>
</reference>
<protein>
    <recommendedName>
        <fullName evidence="1">RsaL-like HTH domain-containing protein</fullName>
    </recommendedName>
</protein>
<dbReference type="InterPro" id="IPR001387">
    <property type="entry name" value="Cro/C1-type_HTH"/>
</dbReference>
<dbReference type="AlphaFoldDB" id="A0A495WBS0"/>
<dbReference type="SUPFAM" id="SSF47413">
    <property type="entry name" value="lambda repressor-like DNA-binding domains"/>
    <property type="match status" value="1"/>
</dbReference>
<accession>A0A495WBS0</accession>
<keyword evidence="3" id="KW-1185">Reference proteome</keyword>
<proteinExistence type="predicted"/>
<evidence type="ECO:0000259" key="1">
    <source>
        <dbReference type="Pfam" id="PF22495"/>
    </source>
</evidence>
<dbReference type="GO" id="GO:0003677">
    <property type="term" value="F:DNA binding"/>
    <property type="evidence" value="ECO:0007669"/>
    <property type="project" value="InterPro"/>
</dbReference>